<comment type="caution">
    <text evidence="8">The sequence shown here is derived from an EMBL/GenBank/DDBJ whole genome shotgun (WGS) entry which is preliminary data.</text>
</comment>
<gene>
    <name evidence="8" type="ORF">E1261_17200</name>
</gene>
<name>A0A4R4Q2C1_9ACTN</name>
<dbReference type="AlphaFoldDB" id="A0A4R4Q2C1"/>
<feature type="region of interest" description="Disordered" evidence="5">
    <location>
        <begin position="1"/>
        <end position="20"/>
    </location>
</feature>
<dbReference type="Proteomes" id="UP000295075">
    <property type="component" value="Unassembled WGS sequence"/>
</dbReference>
<evidence type="ECO:0000313" key="9">
    <source>
        <dbReference type="Proteomes" id="UP000295075"/>
    </source>
</evidence>
<dbReference type="InterPro" id="IPR019109">
    <property type="entry name" value="MamF_MmsF"/>
</dbReference>
<proteinExistence type="predicted"/>
<evidence type="ECO:0000256" key="2">
    <source>
        <dbReference type="ARBA" id="ARBA00022692"/>
    </source>
</evidence>
<keyword evidence="4 6" id="KW-0472">Membrane</keyword>
<evidence type="ECO:0000259" key="7">
    <source>
        <dbReference type="Pfam" id="PF08044"/>
    </source>
</evidence>
<evidence type="ECO:0000256" key="4">
    <source>
        <dbReference type="ARBA" id="ARBA00023136"/>
    </source>
</evidence>
<organism evidence="8 9">
    <name type="scientific">Kribbella albertanoniae</name>
    <dbReference type="NCBI Taxonomy" id="1266829"/>
    <lineage>
        <taxon>Bacteria</taxon>
        <taxon>Bacillati</taxon>
        <taxon>Actinomycetota</taxon>
        <taxon>Actinomycetes</taxon>
        <taxon>Propionibacteriales</taxon>
        <taxon>Kribbellaceae</taxon>
        <taxon>Kribbella</taxon>
    </lineage>
</organism>
<evidence type="ECO:0000256" key="1">
    <source>
        <dbReference type="ARBA" id="ARBA00004141"/>
    </source>
</evidence>
<comment type="subcellular location">
    <subcellularLocation>
        <location evidence="1">Membrane</location>
        <topology evidence="1">Multi-pass membrane protein</topology>
    </subcellularLocation>
</comment>
<accession>A0A4R4Q2C1</accession>
<dbReference type="Pfam" id="PF08044">
    <property type="entry name" value="DUF1707"/>
    <property type="match status" value="1"/>
</dbReference>
<dbReference type="EMBL" id="SMKA01000068">
    <property type="protein sequence ID" value="TDC28933.1"/>
    <property type="molecule type" value="Genomic_DNA"/>
</dbReference>
<protein>
    <submittedName>
        <fullName evidence="8">DUF1707 and DUF4870 domain-containing protein</fullName>
    </submittedName>
</protein>
<dbReference type="OrthoDB" id="3734539at2"/>
<dbReference type="Pfam" id="PF09685">
    <property type="entry name" value="MamF_MmsF"/>
    <property type="match status" value="1"/>
</dbReference>
<sequence length="198" mass="21443">MGWRPSGGHSGGMSTSELRVTTEQRDRAVEILQEMYADGRVDKFEFDTRLELALKARTRAELNGTFDGLMARPVPTHVPAAFSRPAPIQRYTGDGRGMGTVAHWLGYPTFFVGPALVVATAGKQNPAVRRHAVEALNFQLTAFMAFAALGILTGTVGSFMGFAFPILGVMWFILTGVGGIATAAGSNFRYPFTLRLIK</sequence>
<evidence type="ECO:0000313" key="8">
    <source>
        <dbReference type="EMBL" id="TDC28933.1"/>
    </source>
</evidence>
<evidence type="ECO:0000256" key="3">
    <source>
        <dbReference type="ARBA" id="ARBA00022989"/>
    </source>
</evidence>
<feature type="transmembrane region" description="Helical" evidence="6">
    <location>
        <begin position="101"/>
        <end position="121"/>
    </location>
</feature>
<dbReference type="InterPro" id="IPR012551">
    <property type="entry name" value="DUF1707_SHOCT-like"/>
</dbReference>
<feature type="transmembrane region" description="Helical" evidence="6">
    <location>
        <begin position="169"/>
        <end position="188"/>
    </location>
</feature>
<keyword evidence="2 6" id="KW-0812">Transmembrane</keyword>
<keyword evidence="9" id="KW-1185">Reference proteome</keyword>
<evidence type="ECO:0000256" key="5">
    <source>
        <dbReference type="SAM" id="MobiDB-lite"/>
    </source>
</evidence>
<evidence type="ECO:0000256" key="6">
    <source>
        <dbReference type="SAM" id="Phobius"/>
    </source>
</evidence>
<feature type="domain" description="DUF1707" evidence="7">
    <location>
        <begin position="18"/>
        <end position="69"/>
    </location>
</feature>
<reference evidence="8 9" key="1">
    <citation type="submission" date="2019-03" db="EMBL/GenBank/DDBJ databases">
        <title>Draft genome sequences of novel Actinobacteria.</title>
        <authorList>
            <person name="Sahin N."/>
            <person name="Ay H."/>
            <person name="Saygin H."/>
        </authorList>
    </citation>
    <scope>NUCLEOTIDE SEQUENCE [LARGE SCALE GENOMIC DNA]</scope>
    <source>
        <strain evidence="8 9">JCM 30547</strain>
    </source>
</reference>
<keyword evidence="3 6" id="KW-1133">Transmembrane helix</keyword>
<feature type="transmembrane region" description="Helical" evidence="6">
    <location>
        <begin position="142"/>
        <end position="163"/>
    </location>
</feature>